<evidence type="ECO:0000313" key="2">
    <source>
        <dbReference type="Proteomes" id="UP001501842"/>
    </source>
</evidence>
<gene>
    <name evidence="1" type="ORF">GCM10010439_38120</name>
</gene>
<dbReference type="EMBL" id="BAAATZ010000013">
    <property type="protein sequence ID" value="GAA2728892.1"/>
    <property type="molecule type" value="Genomic_DNA"/>
</dbReference>
<reference evidence="1 2" key="1">
    <citation type="journal article" date="2019" name="Int. J. Syst. Evol. Microbiol.">
        <title>The Global Catalogue of Microorganisms (GCM) 10K type strain sequencing project: providing services to taxonomists for standard genome sequencing and annotation.</title>
        <authorList>
            <consortium name="The Broad Institute Genomics Platform"/>
            <consortium name="The Broad Institute Genome Sequencing Center for Infectious Disease"/>
            <person name="Wu L."/>
            <person name="Ma J."/>
        </authorList>
    </citation>
    <scope>NUCLEOTIDE SEQUENCE [LARGE SCALE GENOMIC DNA]</scope>
    <source>
        <strain evidence="1 2">JCM 8201</strain>
    </source>
</reference>
<keyword evidence="2" id="KW-1185">Reference proteome</keyword>
<sequence length="249" mass="26290">MSIADVLTAKASVILQDRAVVPLLAWMAPEGRALQVVTPPTSRLTLPLSLALVGPDDRWVVADGDTFYDGLTGHHLRWDGDCFGPDPRAQGHAAGFTVKSEAAVGGQLFLTLENRVPPGEPLAGVLSQVCQAVLGYLPTGWGRNEPAGLRWDRGRFSEELRSRPGRAVVVCSAGMVSTTSVMPLPDGSQLEQSTVVIGFADPSTVPVPQMSGIVSKLPGVTAASAQVRFGRPDLTVEPRWAGAPVPIQL</sequence>
<dbReference type="Pfam" id="PF19674">
    <property type="entry name" value="DUF6177"/>
    <property type="match status" value="1"/>
</dbReference>
<comment type="caution">
    <text evidence="1">The sequence shown here is derived from an EMBL/GenBank/DDBJ whole genome shotgun (WGS) entry which is preliminary data.</text>
</comment>
<organism evidence="1 2">
    <name type="scientific">Actinocorallia aurantiaca</name>
    <dbReference type="NCBI Taxonomy" id="46204"/>
    <lineage>
        <taxon>Bacteria</taxon>
        <taxon>Bacillati</taxon>
        <taxon>Actinomycetota</taxon>
        <taxon>Actinomycetes</taxon>
        <taxon>Streptosporangiales</taxon>
        <taxon>Thermomonosporaceae</taxon>
        <taxon>Actinocorallia</taxon>
    </lineage>
</organism>
<accession>A0ABN3UAU6</accession>
<proteinExistence type="predicted"/>
<dbReference type="RefSeq" id="WP_344451836.1">
    <property type="nucleotide sequence ID" value="NZ_BAAATZ010000013.1"/>
</dbReference>
<name>A0ABN3UAU6_9ACTN</name>
<dbReference type="InterPro" id="IPR046175">
    <property type="entry name" value="DUF6177"/>
</dbReference>
<protein>
    <submittedName>
        <fullName evidence="1">Uncharacterized protein</fullName>
    </submittedName>
</protein>
<evidence type="ECO:0000313" key="1">
    <source>
        <dbReference type="EMBL" id="GAA2728892.1"/>
    </source>
</evidence>
<dbReference type="Proteomes" id="UP001501842">
    <property type="component" value="Unassembled WGS sequence"/>
</dbReference>